<dbReference type="Proteomes" id="UP001358586">
    <property type="component" value="Chromosome 7"/>
</dbReference>
<name>A0ABR0PCB2_GOSAR</name>
<proteinExistence type="predicted"/>
<comment type="caution">
    <text evidence="1">The sequence shown here is derived from an EMBL/GenBank/DDBJ whole genome shotgun (WGS) entry which is preliminary data.</text>
</comment>
<evidence type="ECO:0000313" key="1">
    <source>
        <dbReference type="EMBL" id="KAK5818883.1"/>
    </source>
</evidence>
<accession>A0ABR0PCB2</accession>
<organism evidence="1 2">
    <name type="scientific">Gossypium arboreum</name>
    <name type="common">Tree cotton</name>
    <name type="synonym">Gossypium nanking</name>
    <dbReference type="NCBI Taxonomy" id="29729"/>
    <lineage>
        <taxon>Eukaryota</taxon>
        <taxon>Viridiplantae</taxon>
        <taxon>Streptophyta</taxon>
        <taxon>Embryophyta</taxon>
        <taxon>Tracheophyta</taxon>
        <taxon>Spermatophyta</taxon>
        <taxon>Magnoliopsida</taxon>
        <taxon>eudicotyledons</taxon>
        <taxon>Gunneridae</taxon>
        <taxon>Pentapetalae</taxon>
        <taxon>rosids</taxon>
        <taxon>malvids</taxon>
        <taxon>Malvales</taxon>
        <taxon>Malvaceae</taxon>
        <taxon>Malvoideae</taxon>
        <taxon>Gossypium</taxon>
    </lineage>
</organism>
<dbReference type="EMBL" id="JARKNE010000007">
    <property type="protein sequence ID" value="KAK5818883.1"/>
    <property type="molecule type" value="Genomic_DNA"/>
</dbReference>
<protein>
    <submittedName>
        <fullName evidence="1">Uncharacterized protein</fullName>
    </submittedName>
</protein>
<reference evidence="1 2" key="1">
    <citation type="submission" date="2023-03" db="EMBL/GenBank/DDBJ databases">
        <title>WGS of Gossypium arboreum.</title>
        <authorList>
            <person name="Yu D."/>
        </authorList>
    </citation>
    <scope>NUCLEOTIDE SEQUENCE [LARGE SCALE GENOMIC DNA]</scope>
    <source>
        <tissue evidence="1">Leaf</tissue>
    </source>
</reference>
<keyword evidence="2" id="KW-1185">Reference proteome</keyword>
<gene>
    <name evidence="1" type="ORF">PVK06_023833</name>
</gene>
<evidence type="ECO:0000313" key="2">
    <source>
        <dbReference type="Proteomes" id="UP001358586"/>
    </source>
</evidence>
<sequence>MASSQSSYVKVVLNRVKARVMTLRENSKLEECSRGVVLRRIPEDGTKRASPLYGFVNHPIEVKCSITLSVTLGDDKHTTIEYVQFYVVDHPMAYNAIFRKTIMRMKKMVVVTPYMKITFSTRTGVGFL</sequence>